<dbReference type="Pfam" id="PF03932">
    <property type="entry name" value="CutC"/>
    <property type="match status" value="1"/>
</dbReference>
<organism evidence="3 4">
    <name type="scientific">Candidatus Avoscillospira avistercoris</name>
    <dbReference type="NCBI Taxonomy" id="2840707"/>
    <lineage>
        <taxon>Bacteria</taxon>
        <taxon>Bacillati</taxon>
        <taxon>Bacillota</taxon>
        <taxon>Clostridia</taxon>
        <taxon>Eubacteriales</taxon>
        <taxon>Oscillospiraceae</taxon>
        <taxon>Oscillospiraceae incertae sedis</taxon>
        <taxon>Candidatus Avoscillospira</taxon>
    </lineage>
</organism>
<gene>
    <name evidence="2" type="primary">cutC</name>
    <name evidence="3" type="ORF">IAA83_08485</name>
</gene>
<dbReference type="Gene3D" id="3.20.20.380">
    <property type="entry name" value="Copper homeostasis (CutC) domain"/>
    <property type="match status" value="1"/>
</dbReference>
<evidence type="ECO:0000256" key="2">
    <source>
        <dbReference type="HAMAP-Rule" id="MF_00795"/>
    </source>
</evidence>
<evidence type="ECO:0000313" key="4">
    <source>
        <dbReference type="Proteomes" id="UP000886741"/>
    </source>
</evidence>
<protein>
    <recommendedName>
        <fullName evidence="2">PF03932 family protein CutC</fullName>
    </recommendedName>
</protein>
<comment type="caution">
    <text evidence="2">Once thought to be involved in copper homeostasis, experiments in E.coli have shown this is not the case.</text>
</comment>
<proteinExistence type="inferred from homology"/>
<dbReference type="GO" id="GO:0005507">
    <property type="term" value="F:copper ion binding"/>
    <property type="evidence" value="ECO:0007669"/>
    <property type="project" value="TreeGrafter"/>
</dbReference>
<reference evidence="3" key="1">
    <citation type="submission" date="2020-10" db="EMBL/GenBank/DDBJ databases">
        <authorList>
            <person name="Gilroy R."/>
        </authorList>
    </citation>
    <scope>NUCLEOTIDE SEQUENCE</scope>
    <source>
        <strain evidence="3">ChiBcec16-1751</strain>
    </source>
</reference>
<keyword evidence="2" id="KW-0963">Cytoplasm</keyword>
<evidence type="ECO:0000313" key="3">
    <source>
        <dbReference type="EMBL" id="HIS65389.1"/>
    </source>
</evidence>
<comment type="caution">
    <text evidence="3">The sequence shown here is derived from an EMBL/GenBank/DDBJ whole genome shotgun (WGS) entry which is preliminary data.</text>
</comment>
<dbReference type="PANTHER" id="PTHR12598">
    <property type="entry name" value="COPPER HOMEOSTASIS PROTEIN CUTC"/>
    <property type="match status" value="1"/>
</dbReference>
<reference evidence="3" key="2">
    <citation type="journal article" date="2021" name="PeerJ">
        <title>Extensive microbial diversity within the chicken gut microbiome revealed by metagenomics and culture.</title>
        <authorList>
            <person name="Gilroy R."/>
            <person name="Ravi A."/>
            <person name="Getino M."/>
            <person name="Pursley I."/>
            <person name="Horton D.L."/>
            <person name="Alikhan N.F."/>
            <person name="Baker D."/>
            <person name="Gharbi K."/>
            <person name="Hall N."/>
            <person name="Watson M."/>
            <person name="Adriaenssens E.M."/>
            <person name="Foster-Nyarko E."/>
            <person name="Jarju S."/>
            <person name="Secka A."/>
            <person name="Antonio M."/>
            <person name="Oren A."/>
            <person name="Chaudhuri R.R."/>
            <person name="La Ragione R."/>
            <person name="Hildebrand F."/>
            <person name="Pallen M.J."/>
        </authorList>
    </citation>
    <scope>NUCLEOTIDE SEQUENCE</scope>
    <source>
        <strain evidence="3">ChiBcec16-1751</strain>
    </source>
</reference>
<dbReference type="InterPro" id="IPR005627">
    <property type="entry name" value="CutC-like"/>
</dbReference>
<dbReference type="PANTHER" id="PTHR12598:SF0">
    <property type="entry name" value="COPPER HOMEOSTASIS PROTEIN CUTC HOMOLOG"/>
    <property type="match status" value="1"/>
</dbReference>
<dbReference type="EMBL" id="DVJJ01000127">
    <property type="protein sequence ID" value="HIS65389.1"/>
    <property type="molecule type" value="Genomic_DNA"/>
</dbReference>
<accession>A0A9D1FAX3</accession>
<evidence type="ECO:0000256" key="1">
    <source>
        <dbReference type="ARBA" id="ARBA00007768"/>
    </source>
</evidence>
<dbReference type="InterPro" id="IPR036822">
    <property type="entry name" value="CutC-like_dom_sf"/>
</dbReference>
<comment type="subcellular location">
    <subcellularLocation>
        <location evidence="2">Cytoplasm</location>
    </subcellularLocation>
</comment>
<dbReference type="Proteomes" id="UP000886741">
    <property type="component" value="Unassembled WGS sequence"/>
</dbReference>
<sequence length="249" mass="27099">MSKVILEVCCGSADDVIQAHKAGAHRVELNSNLFHGGLTPTIGELLVAKRETNMKIMTMVRPREGGFCYTDAEFATAIEDAKLLLANGTDGLVFGFLHQDGTLDRERTKILAQMAQDAGKETVFHRAIDVVADWKAVLDELIDLGITRVLTSGQEPDVSMGTDTIREMIAYAKGRIQILPGAGITARNMDRIIAETGCDQIHLAAHRPCSDTSVCNNRAIYYGGALYPPEDRFNVIDSDYIGGMVSRLG</sequence>
<dbReference type="GO" id="GO:0005737">
    <property type="term" value="C:cytoplasm"/>
    <property type="evidence" value="ECO:0007669"/>
    <property type="project" value="UniProtKB-SubCell"/>
</dbReference>
<name>A0A9D1FAX3_9FIRM</name>
<dbReference type="AlphaFoldDB" id="A0A9D1FAX3"/>
<comment type="similarity">
    <text evidence="1 2">Belongs to the CutC family.</text>
</comment>
<dbReference type="SUPFAM" id="SSF110395">
    <property type="entry name" value="CutC-like"/>
    <property type="match status" value="1"/>
</dbReference>
<dbReference type="HAMAP" id="MF_00795">
    <property type="entry name" value="CutC"/>
    <property type="match status" value="1"/>
</dbReference>